<gene>
    <name evidence="1" type="ORF">OFUS_LOCUS16084</name>
</gene>
<comment type="caution">
    <text evidence="1">The sequence shown here is derived from an EMBL/GenBank/DDBJ whole genome shotgun (WGS) entry which is preliminary data.</text>
</comment>
<keyword evidence="2" id="KW-1185">Reference proteome</keyword>
<feature type="non-terminal residue" evidence="1">
    <location>
        <position position="1"/>
    </location>
</feature>
<name>A0A8S4P9R9_OWEFU</name>
<protein>
    <submittedName>
        <fullName evidence="1">Uncharacterized protein</fullName>
    </submittedName>
</protein>
<dbReference type="EMBL" id="CAIIXF020000008">
    <property type="protein sequence ID" value="CAH1790933.1"/>
    <property type="molecule type" value="Genomic_DNA"/>
</dbReference>
<evidence type="ECO:0000313" key="1">
    <source>
        <dbReference type="EMBL" id="CAH1790933.1"/>
    </source>
</evidence>
<accession>A0A8S4P9R9</accession>
<reference evidence="1" key="1">
    <citation type="submission" date="2022-03" db="EMBL/GenBank/DDBJ databases">
        <authorList>
            <person name="Martin C."/>
        </authorList>
    </citation>
    <scope>NUCLEOTIDE SEQUENCE</scope>
</reference>
<evidence type="ECO:0000313" key="2">
    <source>
        <dbReference type="Proteomes" id="UP000749559"/>
    </source>
</evidence>
<sequence>FQKGYQLQRHIMECHQYLTCGINGCAIKMLKKDSESMIRHRLNHQARDKYYQSKTQSKQNDVMFSPKVDLSKSWTVPEKPPRNLLDCEQSDTETVLYDETTYVHDPVDWSKLSS</sequence>
<feature type="non-terminal residue" evidence="1">
    <location>
        <position position="114"/>
    </location>
</feature>
<dbReference type="Proteomes" id="UP000749559">
    <property type="component" value="Unassembled WGS sequence"/>
</dbReference>
<proteinExistence type="predicted"/>
<organism evidence="1 2">
    <name type="scientific">Owenia fusiformis</name>
    <name type="common">Polychaete worm</name>
    <dbReference type="NCBI Taxonomy" id="6347"/>
    <lineage>
        <taxon>Eukaryota</taxon>
        <taxon>Metazoa</taxon>
        <taxon>Spiralia</taxon>
        <taxon>Lophotrochozoa</taxon>
        <taxon>Annelida</taxon>
        <taxon>Polychaeta</taxon>
        <taxon>Sedentaria</taxon>
        <taxon>Canalipalpata</taxon>
        <taxon>Sabellida</taxon>
        <taxon>Oweniida</taxon>
        <taxon>Oweniidae</taxon>
        <taxon>Owenia</taxon>
    </lineage>
</organism>
<dbReference type="AlphaFoldDB" id="A0A8S4P9R9"/>